<dbReference type="Gene3D" id="3.40.366.10">
    <property type="entry name" value="Malonyl-Coenzyme A Acyl Carrier Protein, domain 2"/>
    <property type="match status" value="1"/>
</dbReference>
<dbReference type="Gene3D" id="3.30.70.250">
    <property type="entry name" value="Malonyl-CoA ACP transacylase, ACP-binding"/>
    <property type="match status" value="1"/>
</dbReference>
<dbReference type="GO" id="GO:0006633">
    <property type="term" value="P:fatty acid biosynthetic process"/>
    <property type="evidence" value="ECO:0007669"/>
    <property type="project" value="TreeGrafter"/>
</dbReference>
<evidence type="ECO:0000256" key="3">
    <source>
        <dbReference type="ARBA" id="ARBA00022679"/>
    </source>
</evidence>
<comment type="similarity">
    <text evidence="1">Belongs to the FabD family.</text>
</comment>
<dbReference type="FunFam" id="3.30.70.250:FF:000001">
    <property type="entry name" value="Malonyl CoA-acyl carrier protein transacylase"/>
    <property type="match status" value="1"/>
</dbReference>
<evidence type="ECO:0000313" key="7">
    <source>
        <dbReference type="EMBL" id="VFU13249.1"/>
    </source>
</evidence>
<accession>A0A485LXM8</accession>
<dbReference type="EMBL" id="CAADRN010000124">
    <property type="protein sequence ID" value="VFU13249.1"/>
    <property type="molecule type" value="Genomic_DNA"/>
</dbReference>
<dbReference type="SUPFAM" id="SSF55048">
    <property type="entry name" value="Probable ACP-binding domain of malonyl-CoA ACP transacylase"/>
    <property type="match status" value="1"/>
</dbReference>
<dbReference type="InterPro" id="IPR024925">
    <property type="entry name" value="Malonyl_CoA-ACP_transAc"/>
</dbReference>
<evidence type="ECO:0000256" key="5">
    <source>
        <dbReference type="ARBA" id="ARBA00048462"/>
    </source>
</evidence>
<feature type="domain" description="Malonyl-CoA:ACP transacylase (MAT)" evidence="6">
    <location>
        <begin position="6"/>
        <end position="312"/>
    </location>
</feature>
<dbReference type="InterPro" id="IPR004410">
    <property type="entry name" value="Malonyl_CoA-ACP_transAc_FabD"/>
</dbReference>
<gene>
    <name evidence="7" type="primary">fabD</name>
    <name evidence="7" type="ORF">SCFA_210004</name>
</gene>
<dbReference type="InterPro" id="IPR016036">
    <property type="entry name" value="Malonyl_transacylase_ACP-bd"/>
</dbReference>
<dbReference type="PIRSF" id="PIRSF000446">
    <property type="entry name" value="Mct"/>
    <property type="match status" value="1"/>
</dbReference>
<evidence type="ECO:0000259" key="6">
    <source>
        <dbReference type="SMART" id="SM00827"/>
    </source>
</evidence>
<dbReference type="PANTHER" id="PTHR42681:SF1">
    <property type="entry name" value="MALONYL-COA-ACYL CARRIER PROTEIN TRANSACYLASE, MITOCHONDRIAL"/>
    <property type="match status" value="1"/>
</dbReference>
<evidence type="ECO:0000256" key="1">
    <source>
        <dbReference type="ARBA" id="ARBA00008217"/>
    </source>
</evidence>
<dbReference type="PANTHER" id="PTHR42681">
    <property type="entry name" value="MALONYL-COA-ACYL CARRIER PROTEIN TRANSACYLASE, MITOCHONDRIAL"/>
    <property type="match status" value="1"/>
</dbReference>
<keyword evidence="4 7" id="KW-0012">Acyltransferase</keyword>
<dbReference type="EC" id="2.3.1.39" evidence="2"/>
<comment type="catalytic activity">
    <reaction evidence="5">
        <text>holo-[ACP] + malonyl-CoA = malonyl-[ACP] + CoA</text>
        <dbReference type="Rhea" id="RHEA:41792"/>
        <dbReference type="Rhea" id="RHEA-COMP:9623"/>
        <dbReference type="Rhea" id="RHEA-COMP:9685"/>
        <dbReference type="ChEBI" id="CHEBI:57287"/>
        <dbReference type="ChEBI" id="CHEBI:57384"/>
        <dbReference type="ChEBI" id="CHEBI:64479"/>
        <dbReference type="ChEBI" id="CHEBI:78449"/>
        <dbReference type="EC" id="2.3.1.39"/>
    </reaction>
</comment>
<dbReference type="SMART" id="SM00827">
    <property type="entry name" value="PKS_AT"/>
    <property type="match status" value="1"/>
</dbReference>
<dbReference type="NCBIfam" id="TIGR00128">
    <property type="entry name" value="fabD"/>
    <property type="match status" value="1"/>
</dbReference>
<dbReference type="InterPro" id="IPR014043">
    <property type="entry name" value="Acyl_transferase_dom"/>
</dbReference>
<protein>
    <recommendedName>
        <fullName evidence="2">[acyl-carrier-protein] S-malonyltransferase</fullName>
        <ecNumber evidence="2">2.3.1.39</ecNumber>
    </recommendedName>
</protein>
<dbReference type="InterPro" id="IPR001227">
    <property type="entry name" value="Ac_transferase_dom_sf"/>
</dbReference>
<evidence type="ECO:0000256" key="2">
    <source>
        <dbReference type="ARBA" id="ARBA00013258"/>
    </source>
</evidence>
<dbReference type="AlphaFoldDB" id="A0A485LXM8"/>
<dbReference type="GO" id="GO:0004314">
    <property type="term" value="F:[acyl-carrier-protein] S-malonyltransferase activity"/>
    <property type="evidence" value="ECO:0007669"/>
    <property type="project" value="UniProtKB-EC"/>
</dbReference>
<keyword evidence="3 7" id="KW-0808">Transferase</keyword>
<dbReference type="InterPro" id="IPR016035">
    <property type="entry name" value="Acyl_Trfase/lysoPLipase"/>
</dbReference>
<sequence>MSIAYVFPGQGSQYTGMGLDFFLTFAEAAQIFKRADDALGFSLTDLCFEGPEEELNKTANTQPAVLTTSIACLEVFRRAGAPVPSALAGHSLGEYTALVAAGSLSFEDAVRLVRKRGQYMQEAVPLGTGGMAAVMGLSGAEAVEVCRRASAEGVVEAVNLNCPGQVVVAGDLAGLKAAQVLAKEAGAKRFVPLSVSAPFHSRLMVPAGEKLAGDLAGIVINDPQVKVVANVSADYVRTGSEVRESLIKQVYSPVRWEESIRRLISDGVNTFIEIGPGKVLSGLIKKISREVKICNIEDQASLEKVLALQGEVS</sequence>
<dbReference type="InterPro" id="IPR050858">
    <property type="entry name" value="Mal-CoA-ACP_Trans/PKS_FabD"/>
</dbReference>
<reference evidence="7" key="1">
    <citation type="submission" date="2019-03" db="EMBL/GenBank/DDBJ databases">
        <authorList>
            <person name="Hao L."/>
        </authorList>
    </citation>
    <scope>NUCLEOTIDE SEQUENCE</scope>
</reference>
<dbReference type="SUPFAM" id="SSF52151">
    <property type="entry name" value="FabD/lysophospholipase-like"/>
    <property type="match status" value="1"/>
</dbReference>
<name>A0A485LXM8_9ZZZZ</name>
<dbReference type="GO" id="GO:0005829">
    <property type="term" value="C:cytosol"/>
    <property type="evidence" value="ECO:0007669"/>
    <property type="project" value="TreeGrafter"/>
</dbReference>
<dbReference type="Pfam" id="PF00698">
    <property type="entry name" value="Acyl_transf_1"/>
    <property type="match status" value="1"/>
</dbReference>
<organism evidence="7">
    <name type="scientific">anaerobic digester metagenome</name>
    <dbReference type="NCBI Taxonomy" id="1263854"/>
    <lineage>
        <taxon>unclassified sequences</taxon>
        <taxon>metagenomes</taxon>
        <taxon>ecological metagenomes</taxon>
    </lineage>
</organism>
<evidence type="ECO:0000256" key="4">
    <source>
        <dbReference type="ARBA" id="ARBA00023315"/>
    </source>
</evidence>
<proteinExistence type="inferred from homology"/>